<dbReference type="GO" id="GO:0005886">
    <property type="term" value="C:plasma membrane"/>
    <property type="evidence" value="ECO:0007669"/>
    <property type="project" value="UniProtKB-SubCell"/>
</dbReference>
<protein>
    <submittedName>
        <fullName evidence="8">Branched-chain amino acid ABC transporter permease</fullName>
    </submittedName>
</protein>
<dbReference type="PANTHER" id="PTHR34979:SF1">
    <property type="entry name" value="INNER MEMBRANE PROTEIN YGAZ"/>
    <property type="match status" value="1"/>
</dbReference>
<evidence type="ECO:0000256" key="3">
    <source>
        <dbReference type="ARBA" id="ARBA00022448"/>
    </source>
</evidence>
<keyword evidence="3" id="KW-0813">Transport</keyword>
<evidence type="ECO:0000256" key="1">
    <source>
        <dbReference type="ARBA" id="ARBA00004651"/>
    </source>
</evidence>
<dbReference type="AlphaFoldDB" id="A0A2S0WHM5"/>
<comment type="similarity">
    <text evidence="2">Belongs to the AzlC family.</text>
</comment>
<evidence type="ECO:0000256" key="6">
    <source>
        <dbReference type="ARBA" id="ARBA00022989"/>
    </source>
</evidence>
<evidence type="ECO:0000256" key="7">
    <source>
        <dbReference type="ARBA" id="ARBA00023136"/>
    </source>
</evidence>
<keyword evidence="5" id="KW-0812">Transmembrane</keyword>
<sequence>MRDSALVGLGVVPLGLAFGLLMTQSGFAWWWTPIFSTVIYAGSMEFLALSMVTAGVGPLSAAVTGFMVNFRHIFYGLTFPRGLIRSRAGRAYSTYALTDECYAIASATQPRSGVRVLTIEVFCQLLWVLPGIVGALAGRAIPPEIKGMEFALTALFVVLAYESFQASRDLSAVLLAAGIGALAGLVAPAQMLMVALTAYFVVLIVRFSLPAVDERLRWEV</sequence>
<gene>
    <name evidence="8" type="ORF">C3E79_11115</name>
</gene>
<dbReference type="OrthoDB" id="3181706at2"/>
<organism evidence="8 9">
    <name type="scientific">Corynebacterium liangguodongii</name>
    <dbReference type="NCBI Taxonomy" id="2079535"/>
    <lineage>
        <taxon>Bacteria</taxon>
        <taxon>Bacillati</taxon>
        <taxon>Actinomycetota</taxon>
        <taxon>Actinomycetes</taxon>
        <taxon>Mycobacteriales</taxon>
        <taxon>Corynebacteriaceae</taxon>
        <taxon>Corynebacterium</taxon>
    </lineage>
</organism>
<comment type="subcellular location">
    <subcellularLocation>
        <location evidence="1">Cell membrane</location>
        <topology evidence="1">Multi-pass membrane protein</topology>
    </subcellularLocation>
</comment>
<dbReference type="InterPro" id="IPR011606">
    <property type="entry name" value="Brnchd-chn_aa_trnsp_permease"/>
</dbReference>
<evidence type="ECO:0000313" key="9">
    <source>
        <dbReference type="Proteomes" id="UP000244754"/>
    </source>
</evidence>
<dbReference type="GO" id="GO:1903785">
    <property type="term" value="P:L-valine transmembrane transport"/>
    <property type="evidence" value="ECO:0007669"/>
    <property type="project" value="TreeGrafter"/>
</dbReference>
<keyword evidence="7" id="KW-0472">Membrane</keyword>
<evidence type="ECO:0000256" key="4">
    <source>
        <dbReference type="ARBA" id="ARBA00022475"/>
    </source>
</evidence>
<evidence type="ECO:0000313" key="8">
    <source>
        <dbReference type="EMBL" id="AWB85182.1"/>
    </source>
</evidence>
<keyword evidence="4" id="KW-1003">Cell membrane</keyword>
<evidence type="ECO:0000256" key="2">
    <source>
        <dbReference type="ARBA" id="ARBA00010735"/>
    </source>
</evidence>
<reference evidence="9" key="1">
    <citation type="submission" date="2018-01" db="EMBL/GenBank/DDBJ databases">
        <authorList>
            <person name="Li J."/>
        </authorList>
    </citation>
    <scope>NUCLEOTIDE SEQUENCE [LARGE SCALE GENOMIC DNA]</scope>
    <source>
        <strain evidence="9">2184</strain>
    </source>
</reference>
<keyword evidence="9" id="KW-1185">Reference proteome</keyword>
<keyword evidence="6" id="KW-1133">Transmembrane helix</keyword>
<name>A0A2S0WHM5_9CORY</name>
<dbReference type="PANTHER" id="PTHR34979">
    <property type="entry name" value="INNER MEMBRANE PROTEIN YGAZ"/>
    <property type="match status" value="1"/>
</dbReference>
<dbReference type="EMBL" id="CP026948">
    <property type="protein sequence ID" value="AWB85182.1"/>
    <property type="molecule type" value="Genomic_DNA"/>
</dbReference>
<accession>A0A2S0WHM5</accession>
<evidence type="ECO:0000256" key="5">
    <source>
        <dbReference type="ARBA" id="ARBA00022692"/>
    </source>
</evidence>
<dbReference type="KEGG" id="clia:C3E79_11115"/>
<dbReference type="Proteomes" id="UP000244754">
    <property type="component" value="Chromosome"/>
</dbReference>
<proteinExistence type="inferred from homology"/>
<dbReference type="Pfam" id="PF03591">
    <property type="entry name" value="AzlC"/>
    <property type="match status" value="1"/>
</dbReference>